<feature type="domain" description="Uracil-DNA glycosylase-like" evidence="1">
    <location>
        <begin position="172"/>
        <end position="318"/>
    </location>
</feature>
<dbReference type="Proteomes" id="UP000250242">
    <property type="component" value="Unassembled WGS sequence"/>
</dbReference>
<dbReference type="InterPro" id="IPR036895">
    <property type="entry name" value="Uracil-DNA_glycosylase-like_sf"/>
</dbReference>
<dbReference type="RefSeq" id="WP_018026337.1">
    <property type="nucleotide sequence ID" value="NZ_CAUPHC010000008.1"/>
</dbReference>
<dbReference type="InterPro" id="IPR005122">
    <property type="entry name" value="Uracil-DNA_glycosylase-like"/>
</dbReference>
<dbReference type="AlphaFoldDB" id="A0A2X1UY49"/>
<accession>A0A2X1UY49</accession>
<reference evidence="2 3" key="1">
    <citation type="submission" date="2018-06" db="EMBL/GenBank/DDBJ databases">
        <authorList>
            <consortium name="Pathogen Informatics"/>
            <person name="Doyle S."/>
        </authorList>
    </citation>
    <scope>NUCLEOTIDE SEQUENCE [LARGE SCALE GENOMIC DNA]</scope>
    <source>
        <strain evidence="2 3">NCTC11009</strain>
    </source>
</reference>
<sequence length="334" mass="35777">MIADSLNPIQQQLLTELGINYLWGRSLAPNLQRVPTQSVPKSSALALAAVDVGVDTVQVATQAAEAASTESAQAAAETARKMLQQARHRLPEVAKPTSTVTASASPIVATPAVASARTASERAAQAQAAVSSAALSLHELSWQALVSYAAECYGSALSEASRAAIFSTEALEPKADWLFIEQLPITSSYHQAEAVSVDADRLFEAMLSALALQRHEVQRLPLLLYDAAHEPRTGKDPASALSLIFIEQLKRIRPRCIVAFGDAAAALLAVDSGLLALRRQELVFEHPALGSIPVVATFSPQYLLLHSSEKAQSWQDLKRARRLIRAQDECQSAS</sequence>
<dbReference type="Pfam" id="PF03167">
    <property type="entry name" value="UDG"/>
    <property type="match status" value="1"/>
</dbReference>
<protein>
    <submittedName>
        <fullName evidence="2">Uracil-DNA glycosylase, family 4</fullName>
    </submittedName>
</protein>
<dbReference type="Gene3D" id="3.40.470.10">
    <property type="entry name" value="Uracil-DNA glycosylase-like domain"/>
    <property type="match status" value="1"/>
</dbReference>
<proteinExistence type="predicted"/>
<dbReference type="GeneID" id="93427976"/>
<evidence type="ECO:0000313" key="3">
    <source>
        <dbReference type="Proteomes" id="UP000250242"/>
    </source>
</evidence>
<organism evidence="2 3">
    <name type="scientific">Oligella urethralis</name>
    <dbReference type="NCBI Taxonomy" id="90245"/>
    <lineage>
        <taxon>Bacteria</taxon>
        <taxon>Pseudomonadati</taxon>
        <taxon>Pseudomonadota</taxon>
        <taxon>Betaproteobacteria</taxon>
        <taxon>Burkholderiales</taxon>
        <taxon>Alcaligenaceae</taxon>
        <taxon>Oligella</taxon>
    </lineage>
</organism>
<dbReference type="EMBL" id="UATH01000001">
    <property type="protein sequence ID" value="SPY08653.1"/>
    <property type="molecule type" value="Genomic_DNA"/>
</dbReference>
<gene>
    <name evidence="2" type="ORF">NCTC11009_01883</name>
</gene>
<dbReference type="SUPFAM" id="SSF52141">
    <property type="entry name" value="Uracil-DNA glycosylase-like"/>
    <property type="match status" value="1"/>
</dbReference>
<evidence type="ECO:0000259" key="1">
    <source>
        <dbReference type="Pfam" id="PF03167"/>
    </source>
</evidence>
<evidence type="ECO:0000313" key="2">
    <source>
        <dbReference type="EMBL" id="SPY08653.1"/>
    </source>
</evidence>
<name>A0A2X1UY49_9BURK</name>